<feature type="region of interest" description="Disordered" evidence="1">
    <location>
        <begin position="1"/>
        <end position="27"/>
    </location>
</feature>
<comment type="caution">
    <text evidence="2">The sequence shown here is derived from an EMBL/GenBank/DDBJ whole genome shotgun (WGS) entry which is preliminary data.</text>
</comment>
<name>A0AAN6F2Z8_EXODE</name>
<dbReference type="EMBL" id="JAJGCB010000001">
    <property type="protein sequence ID" value="KAJ8995449.1"/>
    <property type="molecule type" value="Genomic_DNA"/>
</dbReference>
<organism evidence="2 3">
    <name type="scientific">Exophiala dermatitidis</name>
    <name type="common">Black yeast-like fungus</name>
    <name type="synonym">Wangiella dermatitidis</name>
    <dbReference type="NCBI Taxonomy" id="5970"/>
    <lineage>
        <taxon>Eukaryota</taxon>
        <taxon>Fungi</taxon>
        <taxon>Dikarya</taxon>
        <taxon>Ascomycota</taxon>
        <taxon>Pezizomycotina</taxon>
        <taxon>Eurotiomycetes</taxon>
        <taxon>Chaetothyriomycetidae</taxon>
        <taxon>Chaetothyriales</taxon>
        <taxon>Herpotrichiellaceae</taxon>
        <taxon>Exophiala</taxon>
    </lineage>
</organism>
<dbReference type="Proteomes" id="UP001161757">
    <property type="component" value="Unassembled WGS sequence"/>
</dbReference>
<proteinExistence type="predicted"/>
<evidence type="ECO:0000313" key="3">
    <source>
        <dbReference type="Proteomes" id="UP001161757"/>
    </source>
</evidence>
<reference evidence="2" key="1">
    <citation type="submission" date="2023-01" db="EMBL/GenBank/DDBJ databases">
        <title>Exophiala dermititidis isolated from Cystic Fibrosis Patient.</title>
        <authorList>
            <person name="Kurbessoian T."/>
            <person name="Crocker A."/>
            <person name="Murante D."/>
            <person name="Hogan D.A."/>
            <person name="Stajich J.E."/>
        </authorList>
    </citation>
    <scope>NUCLEOTIDE SEQUENCE</scope>
    <source>
        <strain evidence="2">Ex8</strain>
    </source>
</reference>
<evidence type="ECO:0000256" key="1">
    <source>
        <dbReference type="SAM" id="MobiDB-lite"/>
    </source>
</evidence>
<accession>A0AAN6F2Z8</accession>
<dbReference type="AlphaFoldDB" id="A0AAN6F2Z8"/>
<protein>
    <submittedName>
        <fullName evidence="2">Uncharacterized protein</fullName>
    </submittedName>
</protein>
<sequence length="60" mass="6705">MPASSKKVADGPEQFFTAPAQDEREQPWKKFWQAKGSDEKDTFVVTEKNRKALQGGHVAA</sequence>
<gene>
    <name evidence="2" type="ORF">HRR80_000221</name>
</gene>
<evidence type="ECO:0000313" key="2">
    <source>
        <dbReference type="EMBL" id="KAJ8995449.1"/>
    </source>
</evidence>